<dbReference type="Proteomes" id="UP001054945">
    <property type="component" value="Unassembled WGS sequence"/>
</dbReference>
<comment type="caution">
    <text evidence="1">The sequence shown here is derived from an EMBL/GenBank/DDBJ whole genome shotgun (WGS) entry which is preliminary data.</text>
</comment>
<reference evidence="1 2" key="1">
    <citation type="submission" date="2021-06" db="EMBL/GenBank/DDBJ databases">
        <title>Caerostris extrusa draft genome.</title>
        <authorList>
            <person name="Kono N."/>
            <person name="Arakawa K."/>
        </authorList>
    </citation>
    <scope>NUCLEOTIDE SEQUENCE [LARGE SCALE GENOMIC DNA]</scope>
</reference>
<dbReference type="GO" id="GO:0045159">
    <property type="term" value="F:myosin II binding"/>
    <property type="evidence" value="ECO:0007669"/>
    <property type="project" value="TreeGrafter"/>
</dbReference>
<dbReference type="Gene3D" id="2.130.10.10">
    <property type="entry name" value="YVTN repeat-like/Quinoprotein amine dehydrogenase"/>
    <property type="match status" value="1"/>
</dbReference>
<dbReference type="GO" id="GO:0006893">
    <property type="term" value="P:Golgi to plasma membrane transport"/>
    <property type="evidence" value="ECO:0007669"/>
    <property type="project" value="TreeGrafter"/>
</dbReference>
<organism evidence="1 2">
    <name type="scientific">Caerostris extrusa</name>
    <name type="common">Bark spider</name>
    <name type="synonym">Caerostris bankana</name>
    <dbReference type="NCBI Taxonomy" id="172846"/>
    <lineage>
        <taxon>Eukaryota</taxon>
        <taxon>Metazoa</taxon>
        <taxon>Ecdysozoa</taxon>
        <taxon>Arthropoda</taxon>
        <taxon>Chelicerata</taxon>
        <taxon>Arachnida</taxon>
        <taxon>Araneae</taxon>
        <taxon>Araneomorphae</taxon>
        <taxon>Entelegynae</taxon>
        <taxon>Araneoidea</taxon>
        <taxon>Araneidae</taxon>
        <taxon>Caerostris</taxon>
    </lineage>
</organism>
<accession>A0AAV4V163</accession>
<dbReference type="GO" id="GO:0005096">
    <property type="term" value="F:GTPase activator activity"/>
    <property type="evidence" value="ECO:0007669"/>
    <property type="project" value="TreeGrafter"/>
</dbReference>
<gene>
    <name evidence="1" type="primary">STXBP5</name>
    <name evidence="1" type="ORF">CEXT_310441</name>
</gene>
<dbReference type="GO" id="GO:0005886">
    <property type="term" value="C:plasma membrane"/>
    <property type="evidence" value="ECO:0007669"/>
    <property type="project" value="TreeGrafter"/>
</dbReference>
<dbReference type="GO" id="GO:0019905">
    <property type="term" value="F:syntaxin binding"/>
    <property type="evidence" value="ECO:0007669"/>
    <property type="project" value="TreeGrafter"/>
</dbReference>
<keyword evidence="2" id="KW-1185">Reference proteome</keyword>
<dbReference type="EMBL" id="BPLR01013726">
    <property type="protein sequence ID" value="GIY63300.1"/>
    <property type="molecule type" value="Genomic_DNA"/>
</dbReference>
<dbReference type="PANTHER" id="PTHR10241:SF25">
    <property type="entry name" value="TOMOSYN, ISOFORM C"/>
    <property type="match status" value="1"/>
</dbReference>
<dbReference type="InterPro" id="IPR036322">
    <property type="entry name" value="WD40_repeat_dom_sf"/>
</dbReference>
<evidence type="ECO:0000313" key="1">
    <source>
        <dbReference type="EMBL" id="GIY63300.1"/>
    </source>
</evidence>
<dbReference type="GO" id="GO:0006887">
    <property type="term" value="P:exocytosis"/>
    <property type="evidence" value="ECO:0007669"/>
    <property type="project" value="TreeGrafter"/>
</dbReference>
<protein>
    <submittedName>
        <fullName evidence="1">Syntaxin-binding protein 5</fullName>
    </submittedName>
</protein>
<dbReference type="SUPFAM" id="SSF50978">
    <property type="entry name" value="WD40 repeat-like"/>
    <property type="match status" value="1"/>
</dbReference>
<proteinExistence type="predicted"/>
<dbReference type="GO" id="GO:0031201">
    <property type="term" value="C:SNARE complex"/>
    <property type="evidence" value="ECO:0007669"/>
    <property type="project" value="TreeGrafter"/>
</dbReference>
<dbReference type="PANTHER" id="PTHR10241">
    <property type="entry name" value="LETHAL 2 GIANT LARVAE PROTEIN"/>
    <property type="match status" value="1"/>
</dbReference>
<dbReference type="InterPro" id="IPR015943">
    <property type="entry name" value="WD40/YVTN_repeat-like_dom_sf"/>
</dbReference>
<name>A0AAV4V163_CAEEX</name>
<evidence type="ECO:0000313" key="2">
    <source>
        <dbReference type="Proteomes" id="UP001054945"/>
    </source>
</evidence>
<sequence length="173" mass="19909">MPRTETKRASGFFKGVLDGLRSSVSQRSECLADDNLQPELFRILKTIRHGFPFQPTAIAFDPVQHIFSFSHKKNGSLRLFGRPGVDTYVQHDIDWALVTVCADDSLHLWNIRQKQPEIVHSLKFQKERITYACLPFQSKWLYVGTERGNVHVINVESFTLSGYVINWNKAVEM</sequence>
<dbReference type="AlphaFoldDB" id="A0AAV4V163"/>